<sequence length="674" mass="75884">MESKAKETEADGGKYVALGQDELALEHQKEHVRPSASETDESDQEEAMGLLDQSVVARTKRHCGATRRCSVYLEFALFGVVLTIALFAALIWTKQPRRTHADGMGDHDRRPQEKYVLDPNWNFDEAPRVREYHWTIKDVELRPDGVRRPMMTINGEFPGPMIECNEGDTILVEVHNAAVNSTSIHWHGLFQNGTNFMDGTVGITQCPIAPGSSMKYRFSTGNQSGTYWYHAHMAMQGSDGLFGPLIVHSRAEKKLQQLEYASDRVVMVHDHYHDLTGALMPHYLAPDNENAEPVPDGGLINGVNKRDCNAIHGRDCDSTAAERAVFDLEENRHHRLRIINTGAFAEFQVKIDEHIFAVTEVDGTDVAPAYYHRLNINPAQRYSIVINTNITDRRSFWLRAKMVTGCFAEENANLEEEVRAIIRYTPGDDNEEPTSSDWDDQVDMQCLDMNTTELRPVEEITPPAPDTTIHLRANFEIGNWRLSRGFFNSSSWRPTLSSPTLHRYTSGNESFRPSPESPAKINDVGFDTGVELVYETTGIQTVDVLVSNFDDGNHPLHLHGYKYFVLASGHGYPPADLYGRLDTSNPLRRDTASIEAFGWILLRFVADNPGVWAFHCHIGWHTEAGMLMQFATRIDSAVGMQIPDEQRDLCRNYGLEKGASPPDSTWFGDFGDLE</sequence>
<dbReference type="PANTHER" id="PTHR11709:SF414">
    <property type="entry name" value="ADR239WP"/>
    <property type="match status" value="1"/>
</dbReference>
<dbReference type="InterPro" id="IPR002355">
    <property type="entry name" value="Cu_oxidase_Cu_BS"/>
</dbReference>
<name>A0A5N5D9C5_9PEZI</name>
<dbReference type="InterPro" id="IPR008972">
    <property type="entry name" value="Cupredoxin"/>
</dbReference>
<evidence type="ECO:0000313" key="10">
    <source>
        <dbReference type="EMBL" id="KAB2574368.1"/>
    </source>
</evidence>
<gene>
    <name evidence="10" type="primary">LAC1</name>
    <name evidence="10" type="ORF">DBV05_g6959</name>
</gene>
<keyword evidence="3" id="KW-0560">Oxidoreductase</keyword>
<organism evidence="10 11">
    <name type="scientific">Lasiodiplodia theobromae</name>
    <dbReference type="NCBI Taxonomy" id="45133"/>
    <lineage>
        <taxon>Eukaryota</taxon>
        <taxon>Fungi</taxon>
        <taxon>Dikarya</taxon>
        <taxon>Ascomycota</taxon>
        <taxon>Pezizomycotina</taxon>
        <taxon>Dothideomycetes</taxon>
        <taxon>Dothideomycetes incertae sedis</taxon>
        <taxon>Botryosphaeriales</taxon>
        <taxon>Botryosphaeriaceae</taxon>
        <taxon>Lasiodiplodia</taxon>
    </lineage>
</organism>
<feature type="domain" description="Plastocyanin-like" evidence="9">
    <location>
        <begin position="137"/>
        <end position="251"/>
    </location>
</feature>
<dbReference type="PANTHER" id="PTHR11709">
    <property type="entry name" value="MULTI-COPPER OXIDASE"/>
    <property type="match status" value="1"/>
</dbReference>
<dbReference type="GO" id="GO:0016491">
    <property type="term" value="F:oxidoreductase activity"/>
    <property type="evidence" value="ECO:0007669"/>
    <property type="project" value="UniProtKB-KW"/>
</dbReference>
<dbReference type="CDD" id="cd13910">
    <property type="entry name" value="CuRO_3_MCO_like_4"/>
    <property type="match status" value="1"/>
</dbReference>
<keyword evidence="6" id="KW-0472">Membrane</keyword>
<dbReference type="FunFam" id="2.60.40.420:FF:000071">
    <property type="entry name" value="Conidial pigment biosynthesis oxidase Abr1/brown 1"/>
    <property type="match status" value="1"/>
</dbReference>
<reference evidence="10 11" key="1">
    <citation type="journal article" date="2019" name="Sci. Rep.">
        <title>A multi-omics analysis of the grapevine pathogen Lasiodiplodia theobromae reveals that temperature affects the expression of virulence- and pathogenicity-related genes.</title>
        <authorList>
            <person name="Felix C."/>
            <person name="Meneses R."/>
            <person name="Goncalves M.F.M."/>
            <person name="Tilleman L."/>
            <person name="Duarte A.S."/>
            <person name="Jorrin-Novo J.V."/>
            <person name="Van de Peer Y."/>
            <person name="Deforce D."/>
            <person name="Van Nieuwerburgh F."/>
            <person name="Esteves A.C."/>
            <person name="Alves A."/>
        </authorList>
    </citation>
    <scope>NUCLEOTIDE SEQUENCE [LARGE SCALE GENOMIC DNA]</scope>
    <source>
        <strain evidence="10 11">LA-SOL3</strain>
    </source>
</reference>
<keyword evidence="4" id="KW-0186">Copper</keyword>
<evidence type="ECO:0000259" key="9">
    <source>
        <dbReference type="Pfam" id="PF07732"/>
    </source>
</evidence>
<dbReference type="EMBL" id="VCHE01000044">
    <property type="protein sequence ID" value="KAB2574368.1"/>
    <property type="molecule type" value="Genomic_DNA"/>
</dbReference>
<protein>
    <submittedName>
        <fullName evidence="10">Laccase-1</fullName>
    </submittedName>
</protein>
<comment type="caution">
    <text evidence="10">The sequence shown here is derived from an EMBL/GenBank/DDBJ whole genome shotgun (WGS) entry which is preliminary data.</text>
</comment>
<keyword evidence="11" id="KW-1185">Reference proteome</keyword>
<keyword evidence="2" id="KW-0479">Metal-binding</keyword>
<evidence type="ECO:0000256" key="3">
    <source>
        <dbReference type="ARBA" id="ARBA00023002"/>
    </source>
</evidence>
<dbReference type="SUPFAM" id="SSF49503">
    <property type="entry name" value="Cupredoxins"/>
    <property type="match status" value="3"/>
</dbReference>
<evidence type="ECO:0000259" key="7">
    <source>
        <dbReference type="Pfam" id="PF00394"/>
    </source>
</evidence>
<dbReference type="AlphaFoldDB" id="A0A5N5D9C5"/>
<dbReference type="GO" id="GO:0005507">
    <property type="term" value="F:copper ion binding"/>
    <property type="evidence" value="ECO:0007669"/>
    <property type="project" value="InterPro"/>
</dbReference>
<evidence type="ECO:0000256" key="6">
    <source>
        <dbReference type="SAM" id="Phobius"/>
    </source>
</evidence>
<dbReference type="Pfam" id="PF00394">
    <property type="entry name" value="Cu-oxidase"/>
    <property type="match status" value="1"/>
</dbReference>
<dbReference type="Gene3D" id="2.60.40.420">
    <property type="entry name" value="Cupredoxins - blue copper proteins"/>
    <property type="match status" value="3"/>
</dbReference>
<dbReference type="PROSITE" id="PS00079">
    <property type="entry name" value="MULTICOPPER_OXIDASE1"/>
    <property type="match status" value="1"/>
</dbReference>
<feature type="domain" description="Plastocyanin-like" evidence="8">
    <location>
        <begin position="495"/>
        <end position="633"/>
    </location>
</feature>
<comment type="similarity">
    <text evidence="1">Belongs to the multicopper oxidase family.</text>
</comment>
<evidence type="ECO:0000256" key="4">
    <source>
        <dbReference type="ARBA" id="ARBA00023008"/>
    </source>
</evidence>
<evidence type="ECO:0000259" key="8">
    <source>
        <dbReference type="Pfam" id="PF07731"/>
    </source>
</evidence>
<accession>A0A5N5D9C5</accession>
<evidence type="ECO:0000256" key="1">
    <source>
        <dbReference type="ARBA" id="ARBA00010609"/>
    </source>
</evidence>
<feature type="domain" description="Plastocyanin-like" evidence="7">
    <location>
        <begin position="264"/>
        <end position="425"/>
    </location>
</feature>
<dbReference type="Pfam" id="PF07732">
    <property type="entry name" value="Cu-oxidase_3"/>
    <property type="match status" value="1"/>
</dbReference>
<evidence type="ECO:0000313" key="11">
    <source>
        <dbReference type="Proteomes" id="UP000325902"/>
    </source>
</evidence>
<evidence type="ECO:0000256" key="2">
    <source>
        <dbReference type="ARBA" id="ARBA00022723"/>
    </source>
</evidence>
<feature type="region of interest" description="Disordered" evidence="5">
    <location>
        <begin position="26"/>
        <end position="47"/>
    </location>
</feature>
<dbReference type="PROSITE" id="PS00080">
    <property type="entry name" value="MULTICOPPER_OXIDASE2"/>
    <property type="match status" value="1"/>
</dbReference>
<dbReference type="Pfam" id="PF07731">
    <property type="entry name" value="Cu-oxidase_2"/>
    <property type="match status" value="1"/>
</dbReference>
<dbReference type="Proteomes" id="UP000325902">
    <property type="component" value="Unassembled WGS sequence"/>
</dbReference>
<dbReference type="InterPro" id="IPR011707">
    <property type="entry name" value="Cu-oxidase-like_N"/>
</dbReference>
<dbReference type="InterPro" id="IPR011706">
    <property type="entry name" value="Cu-oxidase_C"/>
</dbReference>
<proteinExistence type="inferred from homology"/>
<dbReference type="InterPro" id="IPR045087">
    <property type="entry name" value="Cu-oxidase_fam"/>
</dbReference>
<dbReference type="InterPro" id="IPR001117">
    <property type="entry name" value="Cu-oxidase_2nd"/>
</dbReference>
<dbReference type="CDD" id="cd13857">
    <property type="entry name" value="CuRO_1_Diphenol_Ox"/>
    <property type="match status" value="1"/>
</dbReference>
<dbReference type="OrthoDB" id="2121828at2759"/>
<evidence type="ECO:0000256" key="5">
    <source>
        <dbReference type="SAM" id="MobiDB-lite"/>
    </source>
</evidence>
<keyword evidence="6" id="KW-1133">Transmembrane helix</keyword>
<keyword evidence="6" id="KW-0812">Transmembrane</keyword>
<feature type="transmembrane region" description="Helical" evidence="6">
    <location>
        <begin position="71"/>
        <end position="92"/>
    </location>
</feature>
<dbReference type="InterPro" id="IPR033138">
    <property type="entry name" value="Cu_oxidase_CS"/>
</dbReference>